<dbReference type="Proteomes" id="UP000231414">
    <property type="component" value="Unassembled WGS sequence"/>
</dbReference>
<evidence type="ECO:0000313" key="3">
    <source>
        <dbReference type="EMBL" id="PIS20921.1"/>
    </source>
</evidence>
<keyword evidence="2" id="KW-0472">Membrane</keyword>
<protein>
    <submittedName>
        <fullName evidence="3">Uncharacterized protein</fullName>
    </submittedName>
</protein>
<dbReference type="EMBL" id="PEYW01000016">
    <property type="protein sequence ID" value="PIS20921.1"/>
    <property type="molecule type" value="Genomic_DNA"/>
</dbReference>
<evidence type="ECO:0000313" key="4">
    <source>
        <dbReference type="Proteomes" id="UP000231414"/>
    </source>
</evidence>
<dbReference type="AlphaFoldDB" id="A0A2H0X7U0"/>
<accession>A0A2H0X7U0</accession>
<proteinExistence type="predicted"/>
<reference evidence="4" key="1">
    <citation type="submission" date="2017-09" db="EMBL/GenBank/DDBJ databases">
        <title>Depth-based differentiation of microbial function through sediment-hosted aquifers and enrichment of novel symbionts in the deep terrestrial subsurface.</title>
        <authorList>
            <person name="Probst A.J."/>
            <person name="Ladd B."/>
            <person name="Jarett J.K."/>
            <person name="Geller-Mcgrath D.E."/>
            <person name="Sieber C.M.K."/>
            <person name="Emerson J.B."/>
            <person name="Anantharaman K."/>
            <person name="Thomas B.C."/>
            <person name="Malmstrom R."/>
            <person name="Stieglmeier M."/>
            <person name="Klingl A."/>
            <person name="Woyke T."/>
            <person name="Ryan C.M."/>
            <person name="Banfield J.F."/>
        </authorList>
    </citation>
    <scope>NUCLEOTIDE SEQUENCE [LARGE SCALE GENOMIC DNA]</scope>
</reference>
<sequence>MDEIMSNPIVVDPIAQAKAAKLSRIKELQAQRVSGDNAVKSPFPYWVGVIVFALVAIPLSILGVWWATKGKDSSYSPGSSPGLYQDDQPTPSKAIPSESSVIKHGLIKELPGDSSVKADYMLIDDQGNLVSYLRESSKMKDMFGFLGWEADVKGVVVSKAGEPLIIEVEGLVF</sequence>
<name>A0A2H0X7U0_UNCKA</name>
<evidence type="ECO:0000256" key="1">
    <source>
        <dbReference type="SAM" id="MobiDB-lite"/>
    </source>
</evidence>
<organism evidence="3 4">
    <name type="scientific">candidate division WWE3 bacterium CG08_land_8_20_14_0_20_43_13</name>
    <dbReference type="NCBI Taxonomy" id="1975087"/>
    <lineage>
        <taxon>Bacteria</taxon>
        <taxon>Katanobacteria</taxon>
    </lineage>
</organism>
<gene>
    <name evidence="3" type="ORF">COT52_01260</name>
</gene>
<feature type="region of interest" description="Disordered" evidence="1">
    <location>
        <begin position="77"/>
        <end position="96"/>
    </location>
</feature>
<keyword evidence="2" id="KW-0812">Transmembrane</keyword>
<feature type="transmembrane region" description="Helical" evidence="2">
    <location>
        <begin position="43"/>
        <end position="67"/>
    </location>
</feature>
<evidence type="ECO:0000256" key="2">
    <source>
        <dbReference type="SAM" id="Phobius"/>
    </source>
</evidence>
<keyword evidence="2" id="KW-1133">Transmembrane helix</keyword>
<comment type="caution">
    <text evidence="3">The sequence shown here is derived from an EMBL/GenBank/DDBJ whole genome shotgun (WGS) entry which is preliminary data.</text>
</comment>